<dbReference type="AlphaFoldDB" id="A0A1V4AYC4"/>
<dbReference type="STRING" id="733.B0186_11190"/>
<gene>
    <name evidence="1" type="ORF">NCTC1659_00796</name>
</gene>
<reference evidence="1 2" key="1">
    <citation type="submission" date="2018-06" db="EMBL/GenBank/DDBJ databases">
        <authorList>
            <consortium name="Pathogen Informatics"/>
            <person name="Doyle S."/>
        </authorList>
    </citation>
    <scope>NUCLEOTIDE SEQUENCE [LARGE SCALE GENOMIC DNA]</scope>
    <source>
        <strain evidence="1 2">NCTC1659</strain>
    </source>
</reference>
<evidence type="ECO:0000313" key="1">
    <source>
        <dbReference type="EMBL" id="STO59540.1"/>
    </source>
</evidence>
<accession>A0A1V4AYC4</accession>
<dbReference type="Proteomes" id="UP000254329">
    <property type="component" value="Unassembled WGS sequence"/>
</dbReference>
<protein>
    <submittedName>
        <fullName evidence="1">Uncharacterized protein</fullName>
    </submittedName>
</protein>
<name>A0A1V4AYC4_9PAST</name>
<proteinExistence type="predicted"/>
<organism evidence="1 2">
    <name type="scientific">Canicola haemoglobinophilus</name>
    <dbReference type="NCBI Taxonomy" id="733"/>
    <lineage>
        <taxon>Bacteria</taxon>
        <taxon>Pseudomonadati</taxon>
        <taxon>Pseudomonadota</taxon>
        <taxon>Gammaproteobacteria</taxon>
        <taxon>Pasteurellales</taxon>
        <taxon>Pasteurellaceae</taxon>
        <taxon>Canicola</taxon>
    </lineage>
</organism>
<dbReference type="EMBL" id="UGHF01000001">
    <property type="protein sequence ID" value="STO59540.1"/>
    <property type="molecule type" value="Genomic_DNA"/>
</dbReference>
<sequence>MSSTELLNRLEQAENAITRLHHENELLKTWLADLMQILAENRAVDLTTTQDCINNLQEQVEESLLYKDPKFLLNAHLFIHKLRTSTLHGFCQEPTCEISNLHHKAFREYYDFCEKNKLEP</sequence>
<evidence type="ECO:0000313" key="2">
    <source>
        <dbReference type="Proteomes" id="UP000254329"/>
    </source>
</evidence>
<dbReference type="RefSeq" id="WP_078219506.1">
    <property type="nucleotide sequence ID" value="NZ_MUXZ01000067.1"/>
</dbReference>
<keyword evidence="2" id="KW-1185">Reference proteome</keyword>